<dbReference type="SUPFAM" id="SSF55821">
    <property type="entry name" value="YrdC/RibB"/>
    <property type="match status" value="1"/>
</dbReference>
<evidence type="ECO:0000256" key="1">
    <source>
        <dbReference type="ARBA" id="ARBA00000141"/>
    </source>
</evidence>
<dbReference type="Gene3D" id="3.40.50.10990">
    <property type="entry name" value="GTP cyclohydrolase II"/>
    <property type="match status" value="1"/>
</dbReference>
<comment type="catalytic activity">
    <reaction evidence="1 19">
        <text>D-ribulose 5-phosphate = (2S)-2-hydroxy-3-oxobutyl phosphate + formate + H(+)</text>
        <dbReference type="Rhea" id="RHEA:18457"/>
        <dbReference type="ChEBI" id="CHEBI:15378"/>
        <dbReference type="ChEBI" id="CHEBI:15740"/>
        <dbReference type="ChEBI" id="CHEBI:58121"/>
        <dbReference type="ChEBI" id="CHEBI:58830"/>
        <dbReference type="EC" id="4.1.99.12"/>
    </reaction>
</comment>
<dbReference type="GO" id="GO:0003935">
    <property type="term" value="F:GTP cyclohydrolase II activity"/>
    <property type="evidence" value="ECO:0007669"/>
    <property type="project" value="UniProtKB-UniRule"/>
</dbReference>
<proteinExistence type="inferred from homology"/>
<dbReference type="FunFam" id="3.90.870.10:FF:000001">
    <property type="entry name" value="Riboflavin biosynthesis protein RibBA"/>
    <property type="match status" value="1"/>
</dbReference>
<dbReference type="NCBIfam" id="NF006803">
    <property type="entry name" value="PRK09311.1"/>
    <property type="match status" value="1"/>
</dbReference>
<dbReference type="GO" id="GO:0030145">
    <property type="term" value="F:manganese ion binding"/>
    <property type="evidence" value="ECO:0007669"/>
    <property type="project" value="UniProtKB-UniRule"/>
</dbReference>
<dbReference type="Pfam" id="PF00926">
    <property type="entry name" value="DHBP_synthase"/>
    <property type="match status" value="1"/>
</dbReference>
<dbReference type="GO" id="GO:0000287">
    <property type="term" value="F:magnesium ion binding"/>
    <property type="evidence" value="ECO:0007669"/>
    <property type="project" value="UniProtKB-UniRule"/>
</dbReference>
<feature type="binding site" evidence="19">
    <location>
        <position position="357"/>
    </location>
    <ligand>
        <name>GTP</name>
        <dbReference type="ChEBI" id="CHEBI:37565"/>
    </ligand>
</feature>
<dbReference type="InterPro" id="IPR036144">
    <property type="entry name" value="RibA-like_sf"/>
</dbReference>
<dbReference type="AlphaFoldDB" id="A0A226C1R6"/>
<dbReference type="HAMAP" id="MF_01283">
    <property type="entry name" value="RibBA"/>
    <property type="match status" value="1"/>
</dbReference>
<feature type="binding site" evidence="19">
    <location>
        <position position="268"/>
    </location>
    <ligand>
        <name>Zn(2+)</name>
        <dbReference type="ChEBI" id="CHEBI:29105"/>
        <note>catalytic</note>
    </ligand>
</feature>
<feature type="binding site" evidence="19">
    <location>
        <position position="28"/>
    </location>
    <ligand>
        <name>Mg(2+)</name>
        <dbReference type="ChEBI" id="CHEBI:18420"/>
        <label>1</label>
    </ligand>
</feature>
<comment type="pathway">
    <text evidence="5 19">Cofactor biosynthesis; riboflavin biosynthesis; 2-hydroxy-3-oxobutyl phosphate from D-ribulose 5-phosphate: step 1/1.</text>
</comment>
<evidence type="ECO:0000256" key="14">
    <source>
        <dbReference type="ARBA" id="ARBA00023211"/>
    </source>
</evidence>
<evidence type="ECO:0000256" key="5">
    <source>
        <dbReference type="ARBA" id="ARBA00004904"/>
    </source>
</evidence>
<feature type="binding site" evidence="19">
    <location>
        <begin position="295"/>
        <end position="297"/>
    </location>
    <ligand>
        <name>GTP</name>
        <dbReference type="ChEBI" id="CHEBI:37565"/>
    </ligand>
</feature>
<dbReference type="NCBIfam" id="TIGR00506">
    <property type="entry name" value="ribB"/>
    <property type="match status" value="1"/>
</dbReference>
<organism evidence="21 22">
    <name type="scientific">Natranaerobius trueperi</name>
    <dbReference type="NCBI Taxonomy" id="759412"/>
    <lineage>
        <taxon>Bacteria</taxon>
        <taxon>Bacillati</taxon>
        <taxon>Bacillota</taxon>
        <taxon>Clostridia</taxon>
        <taxon>Natranaerobiales</taxon>
        <taxon>Natranaerobiaceae</taxon>
        <taxon>Natranaerobius</taxon>
    </lineage>
</organism>
<dbReference type="PANTHER" id="PTHR21327:SF18">
    <property type="entry name" value="3,4-DIHYDROXY-2-BUTANONE 4-PHOSPHATE SYNTHASE"/>
    <property type="match status" value="1"/>
</dbReference>
<keyword evidence="9 19" id="KW-0547">Nucleotide-binding</keyword>
<comment type="similarity">
    <text evidence="6 19">In the N-terminal section; belongs to the DHBP synthase family.</text>
</comment>
<evidence type="ECO:0000256" key="15">
    <source>
        <dbReference type="ARBA" id="ARBA00023239"/>
    </source>
</evidence>
<protein>
    <recommendedName>
        <fullName evidence="19">Riboflavin biosynthesis protein RibBA</fullName>
    </recommendedName>
    <domain>
        <recommendedName>
            <fullName evidence="19">3,4-dihydroxy-2-butanone 4-phosphate synthase</fullName>
            <shortName evidence="19">DHBP synthase</shortName>
            <ecNumber evidence="19">4.1.99.12</ecNumber>
        </recommendedName>
    </domain>
    <domain>
        <recommendedName>
            <fullName evidence="19">GTP cyclohydrolase-2</fullName>
            <ecNumber evidence="19">3.5.4.25</ecNumber>
        </recommendedName>
        <alternativeName>
            <fullName evidence="19">GTP cyclohydrolase II</fullName>
        </alternativeName>
    </domain>
</protein>
<dbReference type="InterPro" id="IPR032677">
    <property type="entry name" value="GTP_cyclohydro_II"/>
</dbReference>
<dbReference type="Gene3D" id="3.90.870.10">
    <property type="entry name" value="DHBP synthase"/>
    <property type="match status" value="1"/>
</dbReference>
<evidence type="ECO:0000256" key="3">
    <source>
        <dbReference type="ARBA" id="ARBA00002284"/>
    </source>
</evidence>
<dbReference type="PANTHER" id="PTHR21327">
    <property type="entry name" value="GTP CYCLOHYDROLASE II-RELATED"/>
    <property type="match status" value="1"/>
</dbReference>
<keyword evidence="13 19" id="KW-0342">GTP-binding</keyword>
<comment type="cofactor">
    <cofactor evidence="19">
        <name>Zn(2+)</name>
        <dbReference type="ChEBI" id="CHEBI:29105"/>
    </cofactor>
    <text evidence="19">Binds 1 zinc ion per subunit.</text>
</comment>
<evidence type="ECO:0000256" key="8">
    <source>
        <dbReference type="ARBA" id="ARBA00022723"/>
    </source>
</evidence>
<evidence type="ECO:0000256" key="13">
    <source>
        <dbReference type="ARBA" id="ARBA00023134"/>
    </source>
</evidence>
<feature type="binding site" evidence="19">
    <location>
        <position position="32"/>
    </location>
    <ligand>
        <name>D-ribulose 5-phosphate</name>
        <dbReference type="ChEBI" id="CHEBI:58121"/>
    </ligand>
</feature>
<dbReference type="InterPro" id="IPR016299">
    <property type="entry name" value="Riboflavin_synth_RibBA"/>
</dbReference>
<keyword evidence="7 19" id="KW-0686">Riboflavin biosynthesis</keyword>
<evidence type="ECO:0000256" key="2">
    <source>
        <dbReference type="ARBA" id="ARBA00001936"/>
    </source>
</evidence>
<feature type="binding site" evidence="19">
    <location>
        <begin position="27"/>
        <end position="28"/>
    </location>
    <ligand>
        <name>D-ribulose 5-phosphate</name>
        <dbReference type="ChEBI" id="CHEBI:58121"/>
    </ligand>
</feature>
<feature type="site" description="Essential for DHBP synthase activity" evidence="19">
    <location>
        <position position="163"/>
    </location>
</feature>
<dbReference type="UniPathway" id="UPA00275">
    <property type="reaction ID" value="UER00399"/>
</dbReference>
<feature type="site" description="Essential for DHBP synthase activity" evidence="19">
    <location>
        <position position="125"/>
    </location>
</feature>
<dbReference type="GO" id="GO:0005829">
    <property type="term" value="C:cytosol"/>
    <property type="evidence" value="ECO:0007669"/>
    <property type="project" value="TreeGrafter"/>
</dbReference>
<feature type="binding site" evidence="19">
    <location>
        <position position="352"/>
    </location>
    <ligand>
        <name>GTP</name>
        <dbReference type="ChEBI" id="CHEBI:37565"/>
    </ligand>
</feature>
<dbReference type="GO" id="GO:0005525">
    <property type="term" value="F:GTP binding"/>
    <property type="evidence" value="ECO:0007669"/>
    <property type="project" value="UniProtKB-KW"/>
</dbReference>
<evidence type="ECO:0000256" key="7">
    <source>
        <dbReference type="ARBA" id="ARBA00022619"/>
    </source>
</evidence>
<evidence type="ECO:0000256" key="18">
    <source>
        <dbReference type="ARBA" id="ARBA00049295"/>
    </source>
</evidence>
<dbReference type="Proteomes" id="UP000214588">
    <property type="component" value="Unassembled WGS sequence"/>
</dbReference>
<comment type="function">
    <text evidence="17 19">Catalyzes the conversion of GTP to 2,5-diamino-6-ribosylamino-4(3H)-pyrimidinone 5'-phosphate (DARP), formate and pyrophosphate.</text>
</comment>
<dbReference type="SUPFAM" id="SSF142695">
    <property type="entry name" value="RibA-like"/>
    <property type="match status" value="1"/>
</dbReference>
<keyword evidence="10 19" id="KW-0378">Hydrolase</keyword>
<dbReference type="EC" id="4.1.99.12" evidence="19"/>
<keyword evidence="16 19" id="KW-0511">Multifunctional enzyme</keyword>
<feature type="region of interest" description="DHBP synthase" evidence="19">
    <location>
        <begin position="1"/>
        <end position="200"/>
    </location>
</feature>
<evidence type="ECO:0000256" key="9">
    <source>
        <dbReference type="ARBA" id="ARBA00022741"/>
    </source>
</evidence>
<dbReference type="HAMAP" id="MF_00180">
    <property type="entry name" value="RibB"/>
    <property type="match status" value="1"/>
</dbReference>
<feature type="active site" description="Nucleophile; for GTP cyclohydrolase activity" evidence="19">
    <location>
        <position position="331"/>
    </location>
</feature>
<dbReference type="FunFam" id="3.40.50.10990:FF:000001">
    <property type="entry name" value="Riboflavin biosynthesis protein RibBA"/>
    <property type="match status" value="1"/>
</dbReference>
<name>A0A226C1R6_9FIRM</name>
<feature type="binding site" evidence="19">
    <location>
        <begin position="252"/>
        <end position="256"/>
    </location>
    <ligand>
        <name>GTP</name>
        <dbReference type="ChEBI" id="CHEBI:37565"/>
    </ligand>
</feature>
<reference evidence="21 22" key="1">
    <citation type="submission" date="2017-06" db="EMBL/GenBank/DDBJ databases">
        <title>Draft Genome Sequence of Natranaerobius trueperi halophilic, alkalithermophilic bacteria from soda lakes.</title>
        <authorList>
            <person name="Zhao B."/>
        </authorList>
    </citation>
    <scope>NUCLEOTIDE SEQUENCE [LARGE SCALE GENOMIC DNA]</scope>
    <source>
        <strain evidence="21 22">DSM 18760</strain>
    </source>
</reference>
<dbReference type="RefSeq" id="WP_089022874.1">
    <property type="nucleotide sequence ID" value="NZ_NIQC01000004.1"/>
</dbReference>
<evidence type="ECO:0000256" key="11">
    <source>
        <dbReference type="ARBA" id="ARBA00022833"/>
    </source>
</evidence>
<feature type="active site" description="Proton acceptor; for GTP cyclohydrolase activity" evidence="19">
    <location>
        <position position="329"/>
    </location>
</feature>
<feature type="region of interest" description="GTP cyclohydrolase II" evidence="19">
    <location>
        <begin position="201"/>
        <end position="406"/>
    </location>
</feature>
<dbReference type="HAMAP" id="MF_00179">
    <property type="entry name" value="RibA"/>
    <property type="match status" value="1"/>
</dbReference>
<feature type="binding site" evidence="19">
    <location>
        <position position="257"/>
    </location>
    <ligand>
        <name>Zn(2+)</name>
        <dbReference type="ChEBI" id="CHEBI:29105"/>
        <note>catalytic</note>
    </ligand>
</feature>
<evidence type="ECO:0000313" key="22">
    <source>
        <dbReference type="Proteomes" id="UP000214588"/>
    </source>
</evidence>
<evidence type="ECO:0000259" key="20">
    <source>
        <dbReference type="Pfam" id="PF00925"/>
    </source>
</evidence>
<evidence type="ECO:0000256" key="6">
    <source>
        <dbReference type="ARBA" id="ARBA00005520"/>
    </source>
</evidence>
<dbReference type="EMBL" id="NIQC01000004">
    <property type="protein sequence ID" value="OWZ84544.1"/>
    <property type="molecule type" value="Genomic_DNA"/>
</dbReference>
<dbReference type="EC" id="3.5.4.25" evidence="19"/>
<dbReference type="GO" id="GO:0008270">
    <property type="term" value="F:zinc ion binding"/>
    <property type="evidence" value="ECO:0007669"/>
    <property type="project" value="UniProtKB-UniRule"/>
</dbReference>
<keyword evidence="12 19" id="KW-0460">Magnesium</keyword>
<evidence type="ECO:0000256" key="16">
    <source>
        <dbReference type="ARBA" id="ARBA00023268"/>
    </source>
</evidence>
<keyword evidence="8 19" id="KW-0479">Metal-binding</keyword>
<dbReference type="Pfam" id="PF00925">
    <property type="entry name" value="GTP_cyclohydro2"/>
    <property type="match status" value="1"/>
</dbReference>
<dbReference type="NCBIfam" id="NF001591">
    <property type="entry name" value="PRK00393.1"/>
    <property type="match status" value="1"/>
</dbReference>
<comment type="cofactor">
    <cofactor evidence="19">
        <name>Mg(2+)</name>
        <dbReference type="ChEBI" id="CHEBI:18420"/>
    </cofactor>
    <cofactor evidence="19">
        <name>Mn(2+)</name>
        <dbReference type="ChEBI" id="CHEBI:29035"/>
    </cofactor>
    <text evidence="19">Binds 2 divalent metal cations per subunit. Magnesium or manganese.</text>
</comment>
<evidence type="ECO:0000256" key="4">
    <source>
        <dbReference type="ARBA" id="ARBA00004853"/>
    </source>
</evidence>
<evidence type="ECO:0000256" key="19">
    <source>
        <dbReference type="HAMAP-Rule" id="MF_01283"/>
    </source>
</evidence>
<feature type="binding site" evidence="19">
    <location>
        <position position="273"/>
    </location>
    <ligand>
        <name>GTP</name>
        <dbReference type="ChEBI" id="CHEBI:37565"/>
    </ligand>
</feature>
<dbReference type="OrthoDB" id="9793111at2"/>
<feature type="binding site" evidence="19">
    <location>
        <position position="28"/>
    </location>
    <ligand>
        <name>Mg(2+)</name>
        <dbReference type="ChEBI" id="CHEBI:18420"/>
        <label>2</label>
    </ligand>
</feature>
<dbReference type="InterPro" id="IPR017945">
    <property type="entry name" value="DHBP_synth_RibB-like_a/b_dom"/>
</dbReference>
<gene>
    <name evidence="19" type="primary">ribBA</name>
    <name evidence="21" type="ORF">CDO51_03330</name>
</gene>
<keyword evidence="14 19" id="KW-0464">Manganese</keyword>
<accession>A0A226C1R6</accession>
<comment type="function">
    <text evidence="3 19">Catalyzes the conversion of D-ribulose 5-phosphate to formate and 3,4-dihydroxy-2-butanone 4-phosphate.</text>
</comment>
<dbReference type="PIRSF" id="PIRSF001259">
    <property type="entry name" value="RibA"/>
    <property type="match status" value="1"/>
</dbReference>
<dbReference type="GO" id="GO:0008686">
    <property type="term" value="F:3,4-dihydroxy-2-butanone-4-phosphate synthase activity"/>
    <property type="evidence" value="ECO:0007669"/>
    <property type="project" value="UniProtKB-UniRule"/>
</dbReference>
<keyword evidence="15 19" id="KW-0456">Lyase</keyword>
<feature type="binding site" evidence="19">
    <location>
        <position position="163"/>
    </location>
    <ligand>
        <name>D-ribulose 5-phosphate</name>
        <dbReference type="ChEBI" id="CHEBI:58121"/>
    </ligand>
</feature>
<keyword evidence="22" id="KW-1185">Reference proteome</keyword>
<dbReference type="NCBIfam" id="TIGR00505">
    <property type="entry name" value="ribA"/>
    <property type="match status" value="1"/>
</dbReference>
<dbReference type="InterPro" id="IPR000926">
    <property type="entry name" value="RibA"/>
</dbReference>
<feature type="binding site" evidence="19">
    <location>
        <position position="142"/>
    </location>
    <ligand>
        <name>Mg(2+)</name>
        <dbReference type="ChEBI" id="CHEBI:18420"/>
        <label>2</label>
    </ligand>
</feature>
<keyword evidence="11 19" id="KW-0862">Zinc</keyword>
<feature type="binding site" evidence="19">
    <location>
        <position position="317"/>
    </location>
    <ligand>
        <name>GTP</name>
        <dbReference type="ChEBI" id="CHEBI:37565"/>
    </ligand>
</feature>
<evidence type="ECO:0000313" key="21">
    <source>
        <dbReference type="EMBL" id="OWZ84544.1"/>
    </source>
</evidence>
<comment type="similarity">
    <text evidence="19">In the C-terminal section; belongs to the GTP cyclohydrolase II family.</text>
</comment>
<comment type="pathway">
    <text evidence="4 19">Cofactor biosynthesis; riboflavin biosynthesis; 5-amino-6-(D-ribitylamino)uracil from GTP: step 1/4.</text>
</comment>
<comment type="catalytic activity">
    <reaction evidence="18 19">
        <text>GTP + 4 H2O = 2,5-diamino-6-hydroxy-4-(5-phosphoribosylamino)-pyrimidine + formate + 2 phosphate + 3 H(+)</text>
        <dbReference type="Rhea" id="RHEA:23704"/>
        <dbReference type="ChEBI" id="CHEBI:15377"/>
        <dbReference type="ChEBI" id="CHEBI:15378"/>
        <dbReference type="ChEBI" id="CHEBI:15740"/>
        <dbReference type="ChEBI" id="CHEBI:37565"/>
        <dbReference type="ChEBI" id="CHEBI:43474"/>
        <dbReference type="ChEBI" id="CHEBI:58614"/>
        <dbReference type="EC" id="3.5.4.25"/>
    </reaction>
</comment>
<evidence type="ECO:0000256" key="17">
    <source>
        <dbReference type="ARBA" id="ARBA00043932"/>
    </source>
</evidence>
<evidence type="ECO:0000256" key="12">
    <source>
        <dbReference type="ARBA" id="ARBA00022842"/>
    </source>
</evidence>
<comment type="caution">
    <text evidence="21">The sequence shown here is derived from an EMBL/GenBank/DDBJ whole genome shotgun (WGS) entry which is preliminary data.</text>
</comment>
<comment type="cofactor">
    <cofactor evidence="2">
        <name>Mn(2+)</name>
        <dbReference type="ChEBI" id="CHEBI:29035"/>
    </cofactor>
</comment>
<dbReference type="GO" id="GO:0009231">
    <property type="term" value="P:riboflavin biosynthetic process"/>
    <property type="evidence" value="ECO:0007669"/>
    <property type="project" value="UniProtKB-UniRule"/>
</dbReference>
<dbReference type="InterPro" id="IPR000422">
    <property type="entry name" value="DHBP_synthase_RibB"/>
</dbReference>
<evidence type="ECO:0000256" key="10">
    <source>
        <dbReference type="ARBA" id="ARBA00022801"/>
    </source>
</evidence>
<feature type="binding site" evidence="19">
    <location>
        <begin position="139"/>
        <end position="143"/>
    </location>
    <ligand>
        <name>D-ribulose 5-phosphate</name>
        <dbReference type="ChEBI" id="CHEBI:58121"/>
    </ligand>
</feature>
<feature type="binding site" evidence="19">
    <location>
        <position position="270"/>
    </location>
    <ligand>
        <name>Zn(2+)</name>
        <dbReference type="ChEBI" id="CHEBI:29105"/>
        <note>catalytic</note>
    </ligand>
</feature>
<feature type="domain" description="GTP cyclohydrolase II" evidence="20">
    <location>
        <begin position="207"/>
        <end position="372"/>
    </location>
</feature>
<sequence>MALNTIHEALEDLKNGKMVIVVDDEDRENEGDLVIPADKATPEAVNFMAKYGRGLICMPMKNERIDELEIPLMVENNTDDMGTAFTVSVDAKECHTGISAYERSLTISKLIDPNTRPEDLTRPGHIFPLAAKSGGVLKRAGHTEAAIDLAYLSGSYPAGVICEIMSDDGTMARLPELEEFAQEHDLKIISIADLISYRRQSEKLVEKVADVNLPSRYGQFKGKLYQDTVTREHHLAIVKGDLHKTDEPVIVRVHSECLTGDVLGSMRCDCGDQLATALRKIEEEGVGVVLYMRQEGRGIGLANKLKAYELQDQGKDTVEANELLGFPADLRDYGIGAQMLKELGLKKISLLTNNPKKIIGLKGYGLEVEKRMSLEPEVNPHNECYLKTKQEKLGHMLEIKENREDD</sequence>
<dbReference type="CDD" id="cd00641">
    <property type="entry name" value="GTP_cyclohydro2"/>
    <property type="match status" value="1"/>
</dbReference>